<protein>
    <submittedName>
        <fullName evidence="11">TonB-dependent receptor plug domain-containing protein</fullName>
    </submittedName>
</protein>
<keyword evidence="6 8" id="KW-0472">Membrane</keyword>
<comment type="caution">
    <text evidence="11">The sequence shown here is derived from an EMBL/GenBank/DDBJ whole genome shotgun (WGS) entry which is preliminary data.</text>
</comment>
<evidence type="ECO:0000256" key="4">
    <source>
        <dbReference type="ARBA" id="ARBA00022692"/>
    </source>
</evidence>
<comment type="similarity">
    <text evidence="8">Belongs to the TonB-dependent receptor family.</text>
</comment>
<dbReference type="Gene3D" id="2.40.170.20">
    <property type="entry name" value="TonB-dependent receptor, beta-barrel domain"/>
    <property type="match status" value="1"/>
</dbReference>
<feature type="chain" id="PRO_5038855778" evidence="9">
    <location>
        <begin position="22"/>
        <end position="642"/>
    </location>
</feature>
<reference evidence="11" key="1">
    <citation type="submission" date="2020-10" db="EMBL/GenBank/DDBJ databases">
        <authorList>
            <person name="Gilroy R."/>
        </authorList>
    </citation>
    <scope>NUCLEOTIDE SEQUENCE</scope>
    <source>
        <strain evidence="11">20514</strain>
    </source>
</reference>
<evidence type="ECO:0000256" key="5">
    <source>
        <dbReference type="ARBA" id="ARBA00022729"/>
    </source>
</evidence>
<dbReference type="SUPFAM" id="SSF56935">
    <property type="entry name" value="Porins"/>
    <property type="match status" value="1"/>
</dbReference>
<evidence type="ECO:0000256" key="6">
    <source>
        <dbReference type="ARBA" id="ARBA00023136"/>
    </source>
</evidence>
<dbReference type="EMBL" id="JADIMQ010000117">
    <property type="protein sequence ID" value="MBO8449279.1"/>
    <property type="molecule type" value="Genomic_DNA"/>
</dbReference>
<proteinExistence type="inferred from homology"/>
<evidence type="ECO:0000256" key="8">
    <source>
        <dbReference type="PROSITE-ProRule" id="PRU01360"/>
    </source>
</evidence>
<dbReference type="GO" id="GO:0044718">
    <property type="term" value="P:siderophore transmembrane transport"/>
    <property type="evidence" value="ECO:0007669"/>
    <property type="project" value="TreeGrafter"/>
</dbReference>
<dbReference type="Pfam" id="PF07715">
    <property type="entry name" value="Plug"/>
    <property type="match status" value="1"/>
</dbReference>
<dbReference type="InterPro" id="IPR037066">
    <property type="entry name" value="Plug_dom_sf"/>
</dbReference>
<dbReference type="Gene3D" id="2.170.130.10">
    <property type="entry name" value="TonB-dependent receptor, plug domain"/>
    <property type="match status" value="1"/>
</dbReference>
<evidence type="ECO:0000256" key="2">
    <source>
        <dbReference type="ARBA" id="ARBA00022448"/>
    </source>
</evidence>
<keyword evidence="7 8" id="KW-0998">Cell outer membrane</keyword>
<dbReference type="PANTHER" id="PTHR30069:SF29">
    <property type="entry name" value="HEMOGLOBIN AND HEMOGLOBIN-HAPTOGLOBIN-BINDING PROTEIN 1-RELATED"/>
    <property type="match status" value="1"/>
</dbReference>
<dbReference type="PANTHER" id="PTHR30069">
    <property type="entry name" value="TONB-DEPENDENT OUTER MEMBRANE RECEPTOR"/>
    <property type="match status" value="1"/>
</dbReference>
<sequence length="642" mass="71385">MGYIASLISAILLLTAHGNDAARDSIASSQVVSFTGTPDIRTIGESTISHLSASSAADVLRYSSSLQLKDYGGLGGLKTVNVRSLGSQHTSVFIDGIKVNNAQNGQVDLGRYSADDLQSVTLYSSRPSSLLASASELSAGSAVILTTRMPDFSRASGMDASLSYGSFISPAVHCSYSRRLSGKTYLKVLGDIRSTAGNYPFSYTNAYGADTTETRKNSDLFSYHLESAFHYSDAPHSFSAKAYWYSSARGLPGPVIRQSGQIRNGDRQWDRNLFVQGRYSFIKPDYGARIQAKYSDDYCRYLQDTTGNQSVQYLNLHYRQKDAYLSLSSFYRHGGFAVSAAWDGEFTRLSTDVPQFSPVHRFSSLLSLRADFSLGNFSVSGSAVYNHTDGNSSRAFDKVSPFLSVQYDLPSFRFLLWYKNSSRLPTFNELYYSASPNLDSALEPETADQYNFTVSRSISSRIIAGSVSLSLWYNRVRNKIVGIPAANQFKWSILNYGLVKACGLSFSIDNSVRFRKDLLLSLLFNYDFNVSEDFTDPSSQWYRGLIPYSPLHSISSTVSLDYRKWAFAVNCIYNSARYRSVANIAANRLKAYLNCDLTVSRAVTSWLRAKVELNNVFGTRYEIVSRYPLPGFNFRAGLIFKI</sequence>
<keyword evidence="11" id="KW-0675">Receptor</keyword>
<evidence type="ECO:0000313" key="11">
    <source>
        <dbReference type="EMBL" id="MBO8449279.1"/>
    </source>
</evidence>
<dbReference type="GO" id="GO:0009279">
    <property type="term" value="C:cell outer membrane"/>
    <property type="evidence" value="ECO:0007669"/>
    <property type="project" value="UniProtKB-SubCell"/>
</dbReference>
<comment type="subcellular location">
    <subcellularLocation>
        <location evidence="1 8">Cell outer membrane</location>
        <topology evidence="1 8">Multi-pass membrane protein</topology>
    </subcellularLocation>
</comment>
<organism evidence="11 12">
    <name type="scientific">Candidatus Cryptobacteroides merdigallinarum</name>
    <dbReference type="NCBI Taxonomy" id="2840770"/>
    <lineage>
        <taxon>Bacteria</taxon>
        <taxon>Pseudomonadati</taxon>
        <taxon>Bacteroidota</taxon>
        <taxon>Bacteroidia</taxon>
        <taxon>Bacteroidales</taxon>
        <taxon>Candidatus Cryptobacteroides</taxon>
    </lineage>
</organism>
<dbReference type="InterPro" id="IPR036942">
    <property type="entry name" value="Beta-barrel_TonB_sf"/>
</dbReference>
<keyword evidence="3 8" id="KW-1134">Transmembrane beta strand</keyword>
<dbReference type="PROSITE" id="PS52016">
    <property type="entry name" value="TONB_DEPENDENT_REC_3"/>
    <property type="match status" value="1"/>
</dbReference>
<reference evidence="11" key="2">
    <citation type="journal article" date="2021" name="PeerJ">
        <title>Extensive microbial diversity within the chicken gut microbiome revealed by metagenomics and culture.</title>
        <authorList>
            <person name="Gilroy R."/>
            <person name="Ravi A."/>
            <person name="Getino M."/>
            <person name="Pursley I."/>
            <person name="Horton D.L."/>
            <person name="Alikhan N.F."/>
            <person name="Baker D."/>
            <person name="Gharbi K."/>
            <person name="Hall N."/>
            <person name="Watson M."/>
            <person name="Adriaenssens E.M."/>
            <person name="Foster-Nyarko E."/>
            <person name="Jarju S."/>
            <person name="Secka A."/>
            <person name="Antonio M."/>
            <person name="Oren A."/>
            <person name="Chaudhuri R.R."/>
            <person name="La Ragione R."/>
            <person name="Hildebrand F."/>
            <person name="Pallen M.J."/>
        </authorList>
    </citation>
    <scope>NUCLEOTIDE SEQUENCE</scope>
    <source>
        <strain evidence="11">20514</strain>
    </source>
</reference>
<evidence type="ECO:0000256" key="1">
    <source>
        <dbReference type="ARBA" id="ARBA00004571"/>
    </source>
</evidence>
<feature type="domain" description="TonB-dependent receptor plug" evidence="10">
    <location>
        <begin position="40"/>
        <end position="133"/>
    </location>
</feature>
<dbReference type="InterPro" id="IPR039426">
    <property type="entry name" value="TonB-dep_rcpt-like"/>
</dbReference>
<accession>A0A9D9HFY5</accession>
<dbReference type="GO" id="GO:0015344">
    <property type="term" value="F:siderophore uptake transmembrane transporter activity"/>
    <property type="evidence" value="ECO:0007669"/>
    <property type="project" value="TreeGrafter"/>
</dbReference>
<evidence type="ECO:0000256" key="9">
    <source>
        <dbReference type="SAM" id="SignalP"/>
    </source>
</evidence>
<name>A0A9D9HFY5_9BACT</name>
<evidence type="ECO:0000256" key="3">
    <source>
        <dbReference type="ARBA" id="ARBA00022452"/>
    </source>
</evidence>
<gene>
    <name evidence="11" type="ORF">IAC29_08420</name>
</gene>
<feature type="signal peptide" evidence="9">
    <location>
        <begin position="1"/>
        <end position="21"/>
    </location>
</feature>
<dbReference type="InterPro" id="IPR012910">
    <property type="entry name" value="Plug_dom"/>
</dbReference>
<keyword evidence="2 8" id="KW-0813">Transport</keyword>
<keyword evidence="4 8" id="KW-0812">Transmembrane</keyword>
<evidence type="ECO:0000256" key="7">
    <source>
        <dbReference type="ARBA" id="ARBA00023237"/>
    </source>
</evidence>
<keyword evidence="5 9" id="KW-0732">Signal</keyword>
<evidence type="ECO:0000313" key="12">
    <source>
        <dbReference type="Proteomes" id="UP000810252"/>
    </source>
</evidence>
<dbReference type="AlphaFoldDB" id="A0A9D9HFY5"/>
<evidence type="ECO:0000259" key="10">
    <source>
        <dbReference type="Pfam" id="PF07715"/>
    </source>
</evidence>
<dbReference type="Proteomes" id="UP000810252">
    <property type="component" value="Unassembled WGS sequence"/>
</dbReference>